<accession>A0A8S5RNS0</accession>
<dbReference type="EMBL" id="BK059131">
    <property type="protein sequence ID" value="DAE32975.1"/>
    <property type="molecule type" value="Genomic_DNA"/>
</dbReference>
<organism evidence="1">
    <name type="scientific">virus sp. ctoYX9</name>
    <dbReference type="NCBI Taxonomy" id="2825822"/>
    <lineage>
        <taxon>Viruses</taxon>
    </lineage>
</organism>
<name>A0A8S5RNS0_9VIRU</name>
<reference evidence="1" key="1">
    <citation type="journal article" date="2021" name="Proc. Natl. Acad. Sci. U.S.A.">
        <title>A Catalog of Tens of Thousands of Viruses from Human Metagenomes Reveals Hidden Associations with Chronic Diseases.</title>
        <authorList>
            <person name="Tisza M.J."/>
            <person name="Buck C.B."/>
        </authorList>
    </citation>
    <scope>NUCLEOTIDE SEQUENCE</scope>
    <source>
        <strain evidence="1">CtoYX9</strain>
    </source>
</reference>
<protein>
    <submittedName>
        <fullName evidence="1">Uncharacterized protein</fullName>
    </submittedName>
</protein>
<proteinExistence type="predicted"/>
<sequence>MRTTSPHKRRRNRLGLRNLSKYFGIDKTEVSNRITQYIYTHEF</sequence>
<evidence type="ECO:0000313" key="1">
    <source>
        <dbReference type="EMBL" id="DAE32975.1"/>
    </source>
</evidence>